<name>K7LIH3_SOYBN</name>
<dbReference type="ExpressionAtlas" id="K7LIH3">
    <property type="expression patterns" value="baseline"/>
</dbReference>
<evidence type="ECO:0000313" key="4">
    <source>
        <dbReference type="EnsemblPlants" id="KRH33230"/>
    </source>
</evidence>
<dbReference type="PANTHER" id="PTHR43323:SF2">
    <property type="entry name" value="HYDROXYMETHYLGLUTARYL-COA SYNTHASE"/>
    <property type="match status" value="1"/>
</dbReference>
<dbReference type="eggNOG" id="KOG1393">
    <property type="taxonomic scope" value="Eukaryota"/>
</dbReference>
<dbReference type="InterPro" id="IPR016039">
    <property type="entry name" value="Thiolase-like"/>
</dbReference>
<protein>
    <recommendedName>
        <fullName evidence="2">Hydroxymethylglutaryl-coenzyme A synthase N-terminal domain-containing protein</fullName>
    </recommendedName>
</protein>
<dbReference type="AlphaFoldDB" id="K7LIH3"/>
<dbReference type="Gramene" id="KRH33230">
    <property type="protein sequence ID" value="KRH33230"/>
    <property type="gene ID" value="GLYMA_10G108800"/>
</dbReference>
<evidence type="ECO:0000313" key="5">
    <source>
        <dbReference type="Proteomes" id="UP000008827"/>
    </source>
</evidence>
<dbReference type="PaxDb" id="3847-GLYMA10G15532.1"/>
<reference evidence="3" key="3">
    <citation type="submission" date="2018-07" db="EMBL/GenBank/DDBJ databases">
        <title>WGS assembly of Glycine max.</title>
        <authorList>
            <person name="Schmutz J."/>
            <person name="Cannon S."/>
            <person name="Schlueter J."/>
            <person name="Ma J."/>
            <person name="Mitros T."/>
            <person name="Nelson W."/>
            <person name="Hyten D."/>
            <person name="Song Q."/>
            <person name="Thelen J."/>
            <person name="Cheng J."/>
            <person name="Xu D."/>
            <person name="Hellsten U."/>
            <person name="May G."/>
            <person name="Yu Y."/>
            <person name="Sakurai T."/>
            <person name="Umezawa T."/>
            <person name="Bhattacharyya M."/>
            <person name="Sandhu D."/>
            <person name="Valliyodan B."/>
            <person name="Lindquist E."/>
            <person name="Peto M."/>
            <person name="Grant D."/>
            <person name="Shu S."/>
            <person name="Goodstein D."/>
            <person name="Barry K."/>
            <person name="Futrell-Griggs M."/>
            <person name="Abernathy B."/>
            <person name="Du J."/>
            <person name="Tian Z."/>
            <person name="Zhu L."/>
            <person name="Gill N."/>
            <person name="Joshi T."/>
            <person name="Libault M."/>
            <person name="Sethuraman A."/>
            <person name="Zhang X."/>
            <person name="Shinozaki K."/>
            <person name="Nguyen H."/>
            <person name="Wing R."/>
            <person name="Cregan P."/>
            <person name="Specht J."/>
            <person name="Grimwood J."/>
            <person name="Rokhsar D."/>
            <person name="Stacey G."/>
            <person name="Shoemaker R."/>
            <person name="Jackson S."/>
        </authorList>
    </citation>
    <scope>NUCLEOTIDE SEQUENCE</scope>
    <source>
        <tissue evidence="3">Callus</tissue>
    </source>
</reference>
<evidence type="ECO:0000256" key="1">
    <source>
        <dbReference type="ARBA" id="ARBA00022679"/>
    </source>
</evidence>
<dbReference type="SUPFAM" id="SSF53901">
    <property type="entry name" value="Thiolase-like"/>
    <property type="match status" value="1"/>
</dbReference>
<dbReference type="HOGENOM" id="CLU_2431328_0_0_1"/>
<dbReference type="InterPro" id="IPR013528">
    <property type="entry name" value="HMG_CoA_synth_N"/>
</dbReference>
<dbReference type="Gene3D" id="3.40.47.10">
    <property type="match status" value="1"/>
</dbReference>
<dbReference type="Pfam" id="PF01154">
    <property type="entry name" value="HMG_CoA_synt_N"/>
    <property type="match status" value="1"/>
</dbReference>
<dbReference type="GO" id="GO:0016746">
    <property type="term" value="F:acyltransferase activity"/>
    <property type="evidence" value="ECO:0007669"/>
    <property type="project" value="InterPro"/>
</dbReference>
<dbReference type="STRING" id="3847.K7LIH3"/>
<evidence type="ECO:0000259" key="2">
    <source>
        <dbReference type="Pfam" id="PF01154"/>
    </source>
</evidence>
<feature type="domain" description="Hydroxymethylglutaryl-coenzyme A synthase N-terminal" evidence="2">
    <location>
        <begin position="20"/>
        <end position="69"/>
    </location>
</feature>
<dbReference type="EMBL" id="CM000843">
    <property type="protein sequence ID" value="KRH33230.1"/>
    <property type="molecule type" value="Genomic_DNA"/>
</dbReference>
<sequence length="91" mass="10335">MCICVYVISVSYINNSCNNQASGNIDIEDVDSTNACYGGTTTLFKCVNWVNSSSWDGDYGLIICTNIMVCLRQIYYLMHKEISILIFYPFF</sequence>
<evidence type="ECO:0000313" key="3">
    <source>
        <dbReference type="EMBL" id="KRH33230.1"/>
    </source>
</evidence>
<reference evidence="4" key="2">
    <citation type="submission" date="2018-02" db="UniProtKB">
        <authorList>
            <consortium name="EnsemblPlants"/>
        </authorList>
    </citation>
    <scope>IDENTIFICATION</scope>
    <source>
        <strain evidence="4">Williams 82</strain>
    </source>
</reference>
<dbReference type="SMR" id="K7LIH3"/>
<dbReference type="InParanoid" id="K7LIH3"/>
<dbReference type="Proteomes" id="UP000008827">
    <property type="component" value="Chromosome 10"/>
</dbReference>
<proteinExistence type="predicted"/>
<dbReference type="OrthoDB" id="1269963at2759"/>
<accession>K7LIH3</accession>
<dbReference type="EnsemblPlants" id="KRH33230">
    <property type="protein sequence ID" value="KRH33230"/>
    <property type="gene ID" value="GLYMA_10G108800"/>
</dbReference>
<keyword evidence="1" id="KW-0808">Transferase</keyword>
<dbReference type="PANTHER" id="PTHR43323">
    <property type="entry name" value="3-HYDROXY-3-METHYLGLUTARYL COENZYME A SYNTHASE"/>
    <property type="match status" value="1"/>
</dbReference>
<organism evidence="4">
    <name type="scientific">Glycine max</name>
    <name type="common">Soybean</name>
    <name type="synonym">Glycine hispida</name>
    <dbReference type="NCBI Taxonomy" id="3847"/>
    <lineage>
        <taxon>Eukaryota</taxon>
        <taxon>Viridiplantae</taxon>
        <taxon>Streptophyta</taxon>
        <taxon>Embryophyta</taxon>
        <taxon>Tracheophyta</taxon>
        <taxon>Spermatophyta</taxon>
        <taxon>Magnoliopsida</taxon>
        <taxon>eudicotyledons</taxon>
        <taxon>Gunneridae</taxon>
        <taxon>Pentapetalae</taxon>
        <taxon>rosids</taxon>
        <taxon>fabids</taxon>
        <taxon>Fabales</taxon>
        <taxon>Fabaceae</taxon>
        <taxon>Papilionoideae</taxon>
        <taxon>50 kb inversion clade</taxon>
        <taxon>NPAAA clade</taxon>
        <taxon>indigoferoid/millettioid clade</taxon>
        <taxon>Phaseoleae</taxon>
        <taxon>Glycine</taxon>
        <taxon>Glycine subgen. Soja</taxon>
    </lineage>
</organism>
<keyword evidence="5" id="KW-1185">Reference proteome</keyword>
<reference evidence="3 4" key="1">
    <citation type="journal article" date="2010" name="Nature">
        <title>Genome sequence of the palaeopolyploid soybean.</title>
        <authorList>
            <person name="Schmutz J."/>
            <person name="Cannon S.B."/>
            <person name="Schlueter J."/>
            <person name="Ma J."/>
            <person name="Mitros T."/>
            <person name="Nelson W."/>
            <person name="Hyten D.L."/>
            <person name="Song Q."/>
            <person name="Thelen J.J."/>
            <person name="Cheng J."/>
            <person name="Xu D."/>
            <person name="Hellsten U."/>
            <person name="May G.D."/>
            <person name="Yu Y."/>
            <person name="Sakurai T."/>
            <person name="Umezawa T."/>
            <person name="Bhattacharyya M.K."/>
            <person name="Sandhu D."/>
            <person name="Valliyodan B."/>
            <person name="Lindquist E."/>
            <person name="Peto M."/>
            <person name="Grant D."/>
            <person name="Shu S."/>
            <person name="Goodstein D."/>
            <person name="Barry K."/>
            <person name="Futrell-Griggs M."/>
            <person name="Abernathy B."/>
            <person name="Du J."/>
            <person name="Tian Z."/>
            <person name="Zhu L."/>
            <person name="Gill N."/>
            <person name="Joshi T."/>
            <person name="Libault M."/>
            <person name="Sethuraman A."/>
            <person name="Zhang X.-C."/>
            <person name="Shinozaki K."/>
            <person name="Nguyen H.T."/>
            <person name="Wing R.A."/>
            <person name="Cregan P."/>
            <person name="Specht J."/>
            <person name="Grimwood J."/>
            <person name="Rokhsar D."/>
            <person name="Stacey G."/>
            <person name="Shoemaker R.C."/>
            <person name="Jackson S.A."/>
        </authorList>
    </citation>
    <scope>NUCLEOTIDE SEQUENCE [LARGE SCALE GENOMIC DNA]</scope>
    <source>
        <strain evidence="4">cv. Williams 82</strain>
        <tissue evidence="3">Callus</tissue>
    </source>
</reference>
<gene>
    <name evidence="3" type="ORF">GLYMA_10G108800</name>
</gene>